<dbReference type="EMBL" id="CP136862">
    <property type="protein sequence ID" value="WOJ89039.1"/>
    <property type="molecule type" value="Genomic_DNA"/>
</dbReference>
<evidence type="ECO:0000313" key="8">
    <source>
        <dbReference type="Proteomes" id="UP001626536"/>
    </source>
</evidence>
<feature type="transmembrane region" description="Helical" evidence="6">
    <location>
        <begin position="35"/>
        <end position="53"/>
    </location>
</feature>
<dbReference type="Proteomes" id="UP001626536">
    <property type="component" value="Chromosome"/>
</dbReference>
<name>A0ABZ0HR17_9HYPH</name>
<keyword evidence="8" id="KW-1185">Reference proteome</keyword>
<protein>
    <recommendedName>
        <fullName evidence="9">Major facilitator superfamily (MFS) profile domain-containing protein</fullName>
    </recommendedName>
</protein>
<keyword evidence="5 6" id="KW-0472">Membrane</keyword>
<dbReference type="RefSeq" id="WP_407338479.1">
    <property type="nucleotide sequence ID" value="NZ_CP136862.1"/>
</dbReference>
<feature type="transmembrane region" description="Helical" evidence="6">
    <location>
        <begin position="121"/>
        <end position="142"/>
    </location>
</feature>
<evidence type="ECO:0000256" key="1">
    <source>
        <dbReference type="ARBA" id="ARBA00004651"/>
    </source>
</evidence>
<gene>
    <name evidence="7" type="ORF">RZS28_14685</name>
</gene>
<dbReference type="PANTHER" id="PTHR23513:SF11">
    <property type="entry name" value="STAPHYLOFERRIN A TRANSPORTER"/>
    <property type="match status" value="1"/>
</dbReference>
<feature type="transmembrane region" description="Helical" evidence="6">
    <location>
        <begin position="96"/>
        <end position="115"/>
    </location>
</feature>
<evidence type="ECO:0000256" key="2">
    <source>
        <dbReference type="ARBA" id="ARBA00022475"/>
    </source>
</evidence>
<dbReference type="InterPro" id="IPR036259">
    <property type="entry name" value="MFS_trans_sf"/>
</dbReference>
<proteinExistence type="predicted"/>
<comment type="subcellular location">
    <subcellularLocation>
        <location evidence="1">Cell membrane</location>
        <topology evidence="1">Multi-pass membrane protein</topology>
    </subcellularLocation>
</comment>
<keyword evidence="3 6" id="KW-0812">Transmembrane</keyword>
<evidence type="ECO:0000313" key="7">
    <source>
        <dbReference type="EMBL" id="WOJ89039.1"/>
    </source>
</evidence>
<evidence type="ECO:0000256" key="6">
    <source>
        <dbReference type="SAM" id="Phobius"/>
    </source>
</evidence>
<accession>A0ABZ0HR17</accession>
<dbReference type="PANTHER" id="PTHR23513">
    <property type="entry name" value="INTEGRAL MEMBRANE EFFLUX PROTEIN-RELATED"/>
    <property type="match status" value="1"/>
</dbReference>
<reference evidence="7 8" key="1">
    <citation type="submission" date="2023-10" db="EMBL/GenBank/DDBJ databases">
        <title>Novel methanotroph of the genus Methylocapsa from a subarctic wetland.</title>
        <authorList>
            <person name="Belova S.E."/>
            <person name="Oshkin I.Y."/>
            <person name="Miroshnikov K."/>
            <person name="Dedysh S.N."/>
        </authorList>
    </citation>
    <scope>NUCLEOTIDE SEQUENCE [LARGE SCALE GENOMIC DNA]</scope>
    <source>
        <strain evidence="7 8">RX1</strain>
    </source>
</reference>
<sequence>MHNAVTLNSTSFNAARMIGRVAGALLGARREKPQFPLLLIGAAIFGLGCMPAAIAPGHWFFAGALVVIGVAALTLTNTTNSLMQFPTEPAMRRRVIALRVGIALGGAPIVGWVANTFGPRWSLGVGAASGFAAALVAVYALARPRRDLRFDLLRLGLSL</sequence>
<evidence type="ECO:0000256" key="4">
    <source>
        <dbReference type="ARBA" id="ARBA00022989"/>
    </source>
</evidence>
<dbReference type="Gene3D" id="1.20.1250.20">
    <property type="entry name" value="MFS general substrate transporter like domains"/>
    <property type="match status" value="1"/>
</dbReference>
<keyword evidence="4 6" id="KW-1133">Transmembrane helix</keyword>
<dbReference type="SUPFAM" id="SSF103473">
    <property type="entry name" value="MFS general substrate transporter"/>
    <property type="match status" value="1"/>
</dbReference>
<evidence type="ECO:0000256" key="5">
    <source>
        <dbReference type="ARBA" id="ARBA00023136"/>
    </source>
</evidence>
<organism evidence="7 8">
    <name type="scientific">Methylocapsa polymorpha</name>
    <dbReference type="NCBI Taxonomy" id="3080828"/>
    <lineage>
        <taxon>Bacteria</taxon>
        <taxon>Pseudomonadati</taxon>
        <taxon>Pseudomonadota</taxon>
        <taxon>Alphaproteobacteria</taxon>
        <taxon>Hyphomicrobiales</taxon>
        <taxon>Beijerinckiaceae</taxon>
        <taxon>Methylocapsa</taxon>
    </lineage>
</organism>
<evidence type="ECO:0008006" key="9">
    <source>
        <dbReference type="Google" id="ProtNLM"/>
    </source>
</evidence>
<evidence type="ECO:0000256" key="3">
    <source>
        <dbReference type="ARBA" id="ARBA00022692"/>
    </source>
</evidence>
<feature type="transmembrane region" description="Helical" evidence="6">
    <location>
        <begin position="59"/>
        <end position="76"/>
    </location>
</feature>
<keyword evidence="2" id="KW-1003">Cell membrane</keyword>